<evidence type="ECO:0000313" key="2">
    <source>
        <dbReference type="EMBL" id="OHA92550.1"/>
    </source>
</evidence>
<protein>
    <recommendedName>
        <fullName evidence="1">Methyltransferase type 12 domain-containing protein</fullName>
    </recommendedName>
</protein>
<dbReference type="Pfam" id="PF08242">
    <property type="entry name" value="Methyltransf_12"/>
    <property type="match status" value="1"/>
</dbReference>
<dbReference type="InterPro" id="IPR029063">
    <property type="entry name" value="SAM-dependent_MTases_sf"/>
</dbReference>
<reference evidence="2 3" key="1">
    <citation type="journal article" date="2016" name="Nat. Commun.">
        <title>Thousands of microbial genomes shed light on interconnected biogeochemical processes in an aquifer system.</title>
        <authorList>
            <person name="Anantharaman K."/>
            <person name="Brown C.T."/>
            <person name="Hug L.A."/>
            <person name="Sharon I."/>
            <person name="Castelle C.J."/>
            <person name="Probst A.J."/>
            <person name="Thomas B.C."/>
            <person name="Singh A."/>
            <person name="Wilkins M.J."/>
            <person name="Karaoz U."/>
            <person name="Brodie E.L."/>
            <person name="Williams K.H."/>
            <person name="Hubbard S.S."/>
            <person name="Banfield J.F."/>
        </authorList>
    </citation>
    <scope>NUCLEOTIDE SEQUENCE [LARGE SCALE GENOMIC DNA]</scope>
</reference>
<accession>A0A1G2T5J6</accession>
<dbReference type="PANTHER" id="PTHR43861:SF1">
    <property type="entry name" value="TRANS-ACONITATE 2-METHYLTRANSFERASE"/>
    <property type="match status" value="1"/>
</dbReference>
<sequence length="237" mass="26696">MYSSETFYSRFAKSYAQYATTKQAYLSSVNTFIKQEAGTVKTMVDVGSGDGKRSKEIANLLGIDNFTLIDNSDGMVNLSKNIPGATILKDDISNAEFKLENKYDVVLCLWNVLSHIVFDRRVTALKNLASLVNDKGFIFLDVNNRYNAVHYGIKATLKNICKDILTPKISNGDFELNINTDQGQINTIVHIFNPNETKHLFKLAGLKVLKMEIIDYKTGEEKNNFWSGQLVYKLAKI</sequence>
<dbReference type="AlphaFoldDB" id="A0A1G2T5J6"/>
<organism evidence="2 3">
    <name type="scientific">Candidatus Zambryskibacteria bacterium RIFCSPHIGHO2_02_38_10.5</name>
    <dbReference type="NCBI Taxonomy" id="1802742"/>
    <lineage>
        <taxon>Bacteria</taxon>
        <taxon>Candidatus Zambryskiibacteriota</taxon>
    </lineage>
</organism>
<feature type="domain" description="Methyltransferase type 12" evidence="1">
    <location>
        <begin position="44"/>
        <end position="138"/>
    </location>
</feature>
<dbReference type="InterPro" id="IPR013217">
    <property type="entry name" value="Methyltransf_12"/>
</dbReference>
<comment type="caution">
    <text evidence="2">The sequence shown here is derived from an EMBL/GenBank/DDBJ whole genome shotgun (WGS) entry which is preliminary data.</text>
</comment>
<evidence type="ECO:0000313" key="3">
    <source>
        <dbReference type="Proteomes" id="UP000179264"/>
    </source>
</evidence>
<gene>
    <name evidence="2" type="ORF">A2W58_00935</name>
</gene>
<dbReference type="SUPFAM" id="SSF53335">
    <property type="entry name" value="S-adenosyl-L-methionine-dependent methyltransferases"/>
    <property type="match status" value="1"/>
</dbReference>
<evidence type="ECO:0000259" key="1">
    <source>
        <dbReference type="Pfam" id="PF08242"/>
    </source>
</evidence>
<dbReference type="EMBL" id="MHVL01000046">
    <property type="protein sequence ID" value="OHA92550.1"/>
    <property type="molecule type" value="Genomic_DNA"/>
</dbReference>
<dbReference type="PANTHER" id="PTHR43861">
    <property type="entry name" value="TRANS-ACONITATE 2-METHYLTRANSFERASE-RELATED"/>
    <property type="match status" value="1"/>
</dbReference>
<dbReference type="Proteomes" id="UP000179264">
    <property type="component" value="Unassembled WGS sequence"/>
</dbReference>
<proteinExistence type="predicted"/>
<dbReference type="CDD" id="cd02440">
    <property type="entry name" value="AdoMet_MTases"/>
    <property type="match status" value="1"/>
</dbReference>
<name>A0A1G2T5J6_9BACT</name>
<dbReference type="Gene3D" id="3.40.50.150">
    <property type="entry name" value="Vaccinia Virus protein VP39"/>
    <property type="match status" value="1"/>
</dbReference>